<proteinExistence type="predicted"/>
<sequence length="201" mass="22469">MCWRIKIGTCSHPEPVCVREESPDDPQPPPFSAASSNLTAGKPCRCTRYTTIYHTAKCNPCEQYLSHGEMTQEEFINKQLYNRNVTYYLQSSKGLGLRRRSLPTNITEWDELPNHVRFTVDRNGVLLEGVGFIPDNVEPDPFIGDQGDPDAGVGDLDEQSSFYSADGRAETVIGGDYYKEVEGENENFLAPGQSLPSIQEE</sequence>
<keyword evidence="2" id="KW-1185">Reference proteome</keyword>
<evidence type="ECO:0000313" key="2">
    <source>
        <dbReference type="Proteomes" id="UP001365542"/>
    </source>
</evidence>
<gene>
    <name evidence="1" type="ORF">TWF694_006654</name>
</gene>
<reference evidence="1 2" key="1">
    <citation type="submission" date="2019-10" db="EMBL/GenBank/DDBJ databases">
        <authorList>
            <person name="Palmer J.M."/>
        </authorList>
    </citation>
    <scope>NUCLEOTIDE SEQUENCE [LARGE SCALE GENOMIC DNA]</scope>
    <source>
        <strain evidence="1 2">TWF694</strain>
    </source>
</reference>
<comment type="caution">
    <text evidence="1">The sequence shown here is derived from an EMBL/GenBank/DDBJ whole genome shotgun (WGS) entry which is preliminary data.</text>
</comment>
<dbReference type="AlphaFoldDB" id="A0AAV9XM47"/>
<name>A0AAV9XM47_9PEZI</name>
<evidence type="ECO:0000313" key="1">
    <source>
        <dbReference type="EMBL" id="KAK6542711.1"/>
    </source>
</evidence>
<accession>A0AAV9XM47</accession>
<protein>
    <submittedName>
        <fullName evidence="1">Uncharacterized protein</fullName>
    </submittedName>
</protein>
<dbReference type="EMBL" id="JAVHJO010000002">
    <property type="protein sequence ID" value="KAK6542711.1"/>
    <property type="molecule type" value="Genomic_DNA"/>
</dbReference>
<dbReference type="Proteomes" id="UP001365542">
    <property type="component" value="Unassembled WGS sequence"/>
</dbReference>
<organism evidence="1 2">
    <name type="scientific">Orbilia ellipsospora</name>
    <dbReference type="NCBI Taxonomy" id="2528407"/>
    <lineage>
        <taxon>Eukaryota</taxon>
        <taxon>Fungi</taxon>
        <taxon>Dikarya</taxon>
        <taxon>Ascomycota</taxon>
        <taxon>Pezizomycotina</taxon>
        <taxon>Orbiliomycetes</taxon>
        <taxon>Orbiliales</taxon>
        <taxon>Orbiliaceae</taxon>
        <taxon>Orbilia</taxon>
    </lineage>
</organism>